<evidence type="ECO:0000313" key="3">
    <source>
        <dbReference type="Proteomes" id="UP001272137"/>
    </source>
</evidence>
<feature type="region of interest" description="Disordered" evidence="1">
    <location>
        <begin position="180"/>
        <end position="202"/>
    </location>
</feature>
<organism evidence="2 3">
    <name type="scientific">Burkholderia thailandensis</name>
    <dbReference type="NCBI Taxonomy" id="57975"/>
    <lineage>
        <taxon>Bacteria</taxon>
        <taxon>Pseudomonadati</taxon>
        <taxon>Pseudomonadota</taxon>
        <taxon>Betaproteobacteria</taxon>
        <taxon>Burkholderiales</taxon>
        <taxon>Burkholderiaceae</taxon>
        <taxon>Burkholderia</taxon>
        <taxon>pseudomallei group</taxon>
    </lineage>
</organism>
<sequence length="202" mass="22367">MAIPQSVINALRFYANGHHFNIDEDHQQFDTVSGEPQNWLCSERDDDCTMIEDGSIAKAALCGGVLGFEESEKPIEGEVFTAAQQPAQADARVGLTDEQIMNIADSYSFKWDEGIIAFARALLATPQPEPRAEVTDTQRLDWLRDECCDLRSVSVPTGGDDYEVNWIVIQHHMIAPHEREIGRGFSDDPRDAIDAARTGASS</sequence>
<dbReference type="AlphaFoldDB" id="A0AAW9CQH1"/>
<evidence type="ECO:0008006" key="4">
    <source>
        <dbReference type="Google" id="ProtNLM"/>
    </source>
</evidence>
<accession>A0AAW9CQH1</accession>
<reference evidence="2" key="1">
    <citation type="submission" date="2018-08" db="EMBL/GenBank/DDBJ databases">
        <title>Identification of Burkholderia cepacia strains that express a Burkholderia pseudomallei-like capsular polysaccharide.</title>
        <authorList>
            <person name="Burtnick M.N."/>
            <person name="Vongsouvath M."/>
            <person name="Newton P."/>
            <person name="Wuthiekanun V."/>
            <person name="Limmathurotsakul D."/>
            <person name="Brett P.J."/>
            <person name="Chantratita N."/>
            <person name="Dance D.A."/>
        </authorList>
    </citation>
    <scope>NUCLEOTIDE SEQUENCE</scope>
    <source>
        <strain evidence="2">SBXCC001</strain>
    </source>
</reference>
<comment type="caution">
    <text evidence="2">The sequence shown here is derived from an EMBL/GenBank/DDBJ whole genome shotgun (WGS) entry which is preliminary data.</text>
</comment>
<gene>
    <name evidence="2" type="ORF">C7S16_6604</name>
</gene>
<proteinExistence type="predicted"/>
<dbReference type="Proteomes" id="UP001272137">
    <property type="component" value="Unassembled WGS sequence"/>
</dbReference>
<name>A0AAW9CQH1_BURTH</name>
<evidence type="ECO:0000256" key="1">
    <source>
        <dbReference type="SAM" id="MobiDB-lite"/>
    </source>
</evidence>
<dbReference type="EMBL" id="QXCT01000001">
    <property type="protein sequence ID" value="MDW9253148.1"/>
    <property type="molecule type" value="Genomic_DNA"/>
</dbReference>
<protein>
    <recommendedName>
        <fullName evidence="4">Bacteriophage protein</fullName>
    </recommendedName>
</protein>
<feature type="compositionally biased region" description="Basic and acidic residues" evidence="1">
    <location>
        <begin position="180"/>
        <end position="194"/>
    </location>
</feature>
<evidence type="ECO:0000313" key="2">
    <source>
        <dbReference type="EMBL" id="MDW9253148.1"/>
    </source>
</evidence>